<comment type="subcellular location">
    <subcellularLocation>
        <location evidence="1">Cell membrane</location>
    </subcellularLocation>
</comment>
<dbReference type="InterPro" id="IPR013783">
    <property type="entry name" value="Ig-like_fold"/>
</dbReference>
<keyword evidence="2" id="KW-1003">Cell membrane</keyword>
<reference evidence="10" key="1">
    <citation type="submission" date="2019-06" db="EMBL/GenBank/DDBJ databases">
        <authorList>
            <consortium name="Wellcome Sanger Institute Data Sharing"/>
        </authorList>
    </citation>
    <scope>NUCLEOTIDE SEQUENCE [LARGE SCALE GENOMIC DNA]</scope>
</reference>
<evidence type="ECO:0000313" key="11">
    <source>
        <dbReference type="Proteomes" id="UP000472271"/>
    </source>
</evidence>
<feature type="transmembrane region" description="Helical" evidence="8">
    <location>
        <begin position="238"/>
        <end position="261"/>
    </location>
</feature>
<reference evidence="10" key="2">
    <citation type="submission" date="2025-08" db="UniProtKB">
        <authorList>
            <consortium name="Ensembl"/>
        </authorList>
    </citation>
    <scope>IDENTIFICATION</scope>
</reference>
<evidence type="ECO:0000256" key="2">
    <source>
        <dbReference type="ARBA" id="ARBA00022475"/>
    </source>
</evidence>
<keyword evidence="3" id="KW-0732">Signal</keyword>
<evidence type="ECO:0000256" key="1">
    <source>
        <dbReference type="ARBA" id="ARBA00004236"/>
    </source>
</evidence>
<protein>
    <recommendedName>
        <fullName evidence="9">Ig-like domain-containing protein</fullName>
    </recommendedName>
</protein>
<feature type="transmembrane region" description="Helical" evidence="8">
    <location>
        <begin position="273"/>
        <end position="294"/>
    </location>
</feature>
<dbReference type="PROSITE" id="PS50835">
    <property type="entry name" value="IG_LIKE"/>
    <property type="match status" value="2"/>
</dbReference>
<dbReference type="InterPro" id="IPR052051">
    <property type="entry name" value="TCR_complex_component"/>
</dbReference>
<evidence type="ECO:0000256" key="4">
    <source>
        <dbReference type="ARBA" id="ARBA00022859"/>
    </source>
</evidence>
<evidence type="ECO:0000256" key="6">
    <source>
        <dbReference type="ARBA" id="ARBA00023157"/>
    </source>
</evidence>
<dbReference type="SUPFAM" id="SSF48726">
    <property type="entry name" value="Immunoglobulin"/>
    <property type="match status" value="2"/>
</dbReference>
<keyword evidence="8" id="KW-0812">Transmembrane</keyword>
<evidence type="ECO:0000259" key="9">
    <source>
        <dbReference type="PROSITE" id="PS50835"/>
    </source>
</evidence>
<dbReference type="PANTHER" id="PTHR19433">
    <property type="entry name" value="T-CELL RECEPTOR ALPHA CHAIN V REGION-RELATED"/>
    <property type="match status" value="1"/>
</dbReference>
<sequence length="304" mass="33966">MHFHFWCTEYRNVVTKTAHVGEDVTLTCTHQSSLSSSGLLVWVRVVAGNFPEVLGATFTFYSASVTTLPRITTKKEPGTFVLSIKRTTRTDTALYYCEQHADLNTIFLQTTFLYVKEPESHITAIIQDPVSDPLHPGDSKTLQCSVFYNFEKKTCPGDPSVYWFRTGSDTSHPTIFYTHGNRSEECEMRSETHSLKNCTYGLNKIISSSDSGTYYCAVAACGDIFLGNGAKVHVKGNVFCLSSVIILAISLIVIAFLIYAVKDQSDFDITTSFHHINTDLLCFLFISIYVNASLQLLPSRKILQ</sequence>
<dbReference type="Proteomes" id="UP000472271">
    <property type="component" value="Chromosome 10"/>
</dbReference>
<dbReference type="InterPro" id="IPR036179">
    <property type="entry name" value="Ig-like_dom_sf"/>
</dbReference>
<feature type="domain" description="Ig-like" evidence="9">
    <location>
        <begin position="118"/>
        <end position="218"/>
    </location>
</feature>
<proteinExistence type="predicted"/>
<accession>A0A672ZNQ5</accession>
<evidence type="ECO:0000256" key="5">
    <source>
        <dbReference type="ARBA" id="ARBA00023136"/>
    </source>
</evidence>
<dbReference type="SMART" id="SM00406">
    <property type="entry name" value="IGv"/>
    <property type="match status" value="1"/>
</dbReference>
<keyword evidence="5 8" id="KW-0472">Membrane</keyword>
<organism evidence="10 11">
    <name type="scientific">Sphaeramia orbicularis</name>
    <name type="common">orbiculate cardinalfish</name>
    <dbReference type="NCBI Taxonomy" id="375764"/>
    <lineage>
        <taxon>Eukaryota</taxon>
        <taxon>Metazoa</taxon>
        <taxon>Chordata</taxon>
        <taxon>Craniata</taxon>
        <taxon>Vertebrata</taxon>
        <taxon>Euteleostomi</taxon>
        <taxon>Actinopterygii</taxon>
        <taxon>Neopterygii</taxon>
        <taxon>Teleostei</taxon>
        <taxon>Neoteleostei</taxon>
        <taxon>Acanthomorphata</taxon>
        <taxon>Gobiaria</taxon>
        <taxon>Kurtiformes</taxon>
        <taxon>Apogonoidei</taxon>
        <taxon>Apogonidae</taxon>
        <taxon>Apogoninae</taxon>
        <taxon>Sphaeramia</taxon>
    </lineage>
</organism>
<keyword evidence="7" id="KW-0325">Glycoprotein</keyword>
<dbReference type="InterPro" id="IPR007110">
    <property type="entry name" value="Ig-like_dom"/>
</dbReference>
<dbReference type="Gene3D" id="2.60.40.10">
    <property type="entry name" value="Immunoglobulins"/>
    <property type="match status" value="2"/>
</dbReference>
<dbReference type="InterPro" id="IPR013106">
    <property type="entry name" value="Ig_V-set"/>
</dbReference>
<reference evidence="10" key="3">
    <citation type="submission" date="2025-09" db="UniProtKB">
        <authorList>
            <consortium name="Ensembl"/>
        </authorList>
    </citation>
    <scope>IDENTIFICATION</scope>
</reference>
<dbReference type="InParanoid" id="A0A672ZNQ5"/>
<evidence type="ECO:0000256" key="7">
    <source>
        <dbReference type="ARBA" id="ARBA00023180"/>
    </source>
</evidence>
<keyword evidence="11" id="KW-1185">Reference proteome</keyword>
<feature type="domain" description="Ig-like" evidence="9">
    <location>
        <begin position="21"/>
        <end position="97"/>
    </location>
</feature>
<dbReference type="GO" id="GO:0009617">
    <property type="term" value="P:response to bacterium"/>
    <property type="evidence" value="ECO:0007669"/>
    <property type="project" value="TreeGrafter"/>
</dbReference>
<keyword evidence="8" id="KW-1133">Transmembrane helix</keyword>
<keyword evidence="6" id="KW-1015">Disulfide bond</keyword>
<dbReference type="AlphaFoldDB" id="A0A672ZNQ5"/>
<keyword evidence="4" id="KW-0391">Immunity</keyword>
<evidence type="ECO:0000256" key="8">
    <source>
        <dbReference type="SAM" id="Phobius"/>
    </source>
</evidence>
<dbReference type="SMART" id="SM00409">
    <property type="entry name" value="IG"/>
    <property type="match status" value="2"/>
</dbReference>
<dbReference type="GO" id="GO:0002376">
    <property type="term" value="P:immune system process"/>
    <property type="evidence" value="ECO:0007669"/>
    <property type="project" value="UniProtKB-KW"/>
</dbReference>
<dbReference type="PANTHER" id="PTHR19433:SF111">
    <property type="entry name" value="T CELL RECEPTOR ALPHA VARIABLE 4"/>
    <property type="match status" value="1"/>
</dbReference>
<dbReference type="Pfam" id="PF07686">
    <property type="entry name" value="V-set"/>
    <property type="match status" value="1"/>
</dbReference>
<dbReference type="Ensembl" id="ENSSORT00005019347.1">
    <property type="protein sequence ID" value="ENSSORP00005018796.1"/>
    <property type="gene ID" value="ENSSORG00005009249.1"/>
</dbReference>
<name>A0A672ZNQ5_9TELE</name>
<evidence type="ECO:0000256" key="3">
    <source>
        <dbReference type="ARBA" id="ARBA00022729"/>
    </source>
</evidence>
<dbReference type="GO" id="GO:0005886">
    <property type="term" value="C:plasma membrane"/>
    <property type="evidence" value="ECO:0007669"/>
    <property type="project" value="UniProtKB-SubCell"/>
</dbReference>
<dbReference type="InterPro" id="IPR003599">
    <property type="entry name" value="Ig_sub"/>
</dbReference>
<evidence type="ECO:0000313" key="10">
    <source>
        <dbReference type="Ensembl" id="ENSSORP00005018796.1"/>
    </source>
</evidence>